<dbReference type="RefSeq" id="XP_011409098.1">
    <property type="nucleotide sequence ID" value="XM_011410796.1"/>
</dbReference>
<reference evidence="1" key="2">
    <citation type="submission" date="2024-06" db="UniProtKB">
        <authorList>
            <consortium name="EnsemblMetazoa"/>
        </authorList>
    </citation>
    <scope>IDENTIFICATION</scope>
</reference>
<dbReference type="Proteomes" id="UP000007879">
    <property type="component" value="Unassembled WGS sequence"/>
</dbReference>
<keyword evidence="2" id="KW-1185">Reference proteome</keyword>
<evidence type="ECO:0000313" key="1">
    <source>
        <dbReference type="EnsemblMetazoa" id="XP_011409098.1"/>
    </source>
</evidence>
<sequence length="179" mass="20417">MASSDEVEAKRCPKGHEIPSVPRILQTFSLVESDVLCVYVVGSHLWGTCSKHSDWDLVIITSSAKRTGPAAVNVHKHKLDAWILSMDEYTGFIKDHLMQALITVWLPQCFVMKQTINPKILFEYSREKLAAAVDKMHRRDMEVARKHFIKSDCRGGLKIVRHCLRQMELALGIYQSHCI</sequence>
<accession>A0AAN0ITD1</accession>
<evidence type="ECO:0000313" key="2">
    <source>
        <dbReference type="Proteomes" id="UP000007879"/>
    </source>
</evidence>
<reference evidence="2" key="1">
    <citation type="journal article" date="2010" name="Nature">
        <title>The Amphimedon queenslandica genome and the evolution of animal complexity.</title>
        <authorList>
            <person name="Srivastava M."/>
            <person name="Simakov O."/>
            <person name="Chapman J."/>
            <person name="Fahey B."/>
            <person name="Gauthier M.E."/>
            <person name="Mitros T."/>
            <person name="Richards G.S."/>
            <person name="Conaco C."/>
            <person name="Dacre M."/>
            <person name="Hellsten U."/>
            <person name="Larroux C."/>
            <person name="Putnam N.H."/>
            <person name="Stanke M."/>
            <person name="Adamska M."/>
            <person name="Darling A."/>
            <person name="Degnan S.M."/>
            <person name="Oakley T.H."/>
            <person name="Plachetzki D.C."/>
            <person name="Zhai Y."/>
            <person name="Adamski M."/>
            <person name="Calcino A."/>
            <person name="Cummins S.F."/>
            <person name="Goodstein D.M."/>
            <person name="Harris C."/>
            <person name="Jackson D.J."/>
            <person name="Leys S.P."/>
            <person name="Shu S."/>
            <person name="Woodcroft B.J."/>
            <person name="Vervoort M."/>
            <person name="Kosik K.S."/>
            <person name="Manning G."/>
            <person name="Degnan B.M."/>
            <person name="Rokhsar D.S."/>
        </authorList>
    </citation>
    <scope>NUCLEOTIDE SEQUENCE [LARGE SCALE GENOMIC DNA]</scope>
</reference>
<dbReference type="GeneID" id="105316009"/>
<dbReference type="EnsemblMetazoa" id="XM_011410796.1">
    <property type="protein sequence ID" value="XP_011409098.1"/>
    <property type="gene ID" value="LOC105316009"/>
</dbReference>
<dbReference type="SUPFAM" id="SSF81301">
    <property type="entry name" value="Nucleotidyltransferase"/>
    <property type="match status" value="1"/>
</dbReference>
<protein>
    <submittedName>
        <fullName evidence="1">Uncharacterized protein</fullName>
    </submittedName>
</protein>
<organism evidence="1 2">
    <name type="scientific">Amphimedon queenslandica</name>
    <name type="common">Sponge</name>
    <dbReference type="NCBI Taxonomy" id="400682"/>
    <lineage>
        <taxon>Eukaryota</taxon>
        <taxon>Metazoa</taxon>
        <taxon>Porifera</taxon>
        <taxon>Demospongiae</taxon>
        <taxon>Heteroscleromorpha</taxon>
        <taxon>Haplosclerida</taxon>
        <taxon>Niphatidae</taxon>
        <taxon>Amphimedon</taxon>
    </lineage>
</organism>
<dbReference type="AlphaFoldDB" id="A0AAN0ITD1"/>
<dbReference type="InterPro" id="IPR043519">
    <property type="entry name" value="NT_sf"/>
</dbReference>
<name>A0AAN0ITD1_AMPQE</name>
<proteinExistence type="predicted"/>
<dbReference type="KEGG" id="aqu:105316009"/>